<dbReference type="InterPro" id="IPR046538">
    <property type="entry name" value="DUF6603"/>
</dbReference>
<dbReference type="STRING" id="177199.A0A420YMJ8"/>
<keyword evidence="4" id="KW-1185">Reference proteome</keyword>
<proteinExistence type="predicted"/>
<evidence type="ECO:0000256" key="1">
    <source>
        <dbReference type="SAM" id="MobiDB-lite"/>
    </source>
</evidence>
<protein>
    <recommendedName>
        <fullName evidence="2">DUF6603 domain-containing protein</fullName>
    </recommendedName>
</protein>
<sequence>MASTDPNTVTEGSSGPESFLSPGASTSTISSSKGWETILKSEKLSAAADANTTEVSNKALGNVSLTSTNLQNVTFASDGNYDYFLDTYPPGDGWNAAWMGDQYGSGVLLLVDPGATQGPQKLADVLTALNVDLSAKGSKIKKFLDVIDQTGVLTVTVTTPSSRVTNAVPTSGLWCTAGEQNYTVLRRVTFSVTVDDIVSSLTQFVHDELQISLDGSQFSLSDTTPASGTGTKTDPPKKVLQFEVTVTSTAMYDLTTLNRVQSEVKLSFAFPLGVLRLCFDLTPASVSLTVTPNPLSSAELSLVSLVNGTFAKSQSTPAADMPDTSSPNTDDPIIAVLGNAIRPWYLTVGYGVNPWIGPTGSISWGVGMLVVLEGKATPKNQHPQSLIIGLTYDSSTGTFAGQLLERSYFLDAANLRSLAYDARLSATNIVLKALKQPKASITDVIPEKLDLWTLLAPDGSTPPAEIPHCLTECMVSLSRMSSSSGTGAAATSSKVSRFSFSTKIVGYGDETKPSTDAGESGAAPTGFAWTGASVSATITTTTTTSGGQVQKSSKTRANLGATFGLYPPAGRTDLLPATADVTLSYDNFDGPGSWLLNGHVEDLSVGLLHSFFDKEVQSGAMAVLDKLTLKTLDITYAYTSGVASSFWLRGVLILGSLELDLSWQNVNKSVKPDEPTALSALTKAGEKDLPPYSKELKGQPSTDPAKRENQMLFEASLRASTSEASTLGSIIESIVPGAAAVLPPFVANINVDPTAAGSPLASLVYSHDSTKGSVLCAMLDIAGFSFTFVQFQTIAQPADEKAGTKAVAASTKRILRFECDKLPMIDDVPVVKELPQPFDSLEYVWITDSQTVPDQKGITKADLDNMPQTTPPITIQYKQAKETVKEADIVLAVGHHFIVSAGGKVVLDHVFGNAAAAPPKSPNTPTPTAHIALVGPWTPTASQPRVRLLAAEKDSSLAEDDASTETKPTKGAAILKVGPLSVSAISFQVASGHLLIVLDATLLLGALELSVLGFTISINLSTVRLNDLKSLVRVVESIHVDLHGLALGLERGPLTLAGVFEHLEDKTAEIYRGGIAVGFKAWQVLAVGEYKAVRATTTTSGYRAVFVYGKLDGPLVTLEFATISGVRVGFGYNYTVRMPGLNELYAFPLISDAGLSGAGNDPMLVLKAMEDGDNPFVSSREGSMWFAAGMTITAFDVVTLTAMLLFDINTAATADQNTGVVMALLADGVFQMEPLAPPDFSLFYIEVVIKIELNFIQGYIAADAALAPASHVYVPQAHLTGQASFYSWFGNNSHAGDWVVSVGGYARNYAPPSHYPSPDRLKLSFTVGDAIQIVGSGYVAVTPRCAMAGGTLHMSLDIGPVSAYADIILDAFINFKPFHFHASLSLSVGVSCSIDILFVHIHISIHLGADLVLWGPHDFGGFAHVDFWFFGFDISFGADENSAARDPVDIDAFLAMIQSPGPDSAPRPTDTASGPQNADVALHKWTVEQGLVPASTPAAAPGSAFPSTGTGTEWDVDAATLVMRVDVDFALTDAYFATKDADKDGNPVTTAIATNLGDVYAMPMHSLQKASSVLTITVLKGKAVQAGWRAEVVTKNAAPALWSDKPWNPANDPLQIPDGQQPPQSIKDGRNQPASIALVQGVRLLAPEPTRARSQIVQFDITASNVKSVPEPPKLLEVEYDDGSLDAMVLEPTEKDQKKRWHDFGNLMTQKTVTSGDVVDDVRMAVALGAIDVFEWAFRPVTAGSSDLDANGGWLLKGQSLDRLAAKLDKQFGELPMISV</sequence>
<dbReference type="OrthoDB" id="5352492at2759"/>
<feature type="region of interest" description="Disordered" evidence="1">
    <location>
        <begin position="1"/>
        <end position="32"/>
    </location>
</feature>
<reference evidence="3 4" key="1">
    <citation type="submission" date="2018-08" db="EMBL/GenBank/DDBJ databases">
        <title>Draft genome of the lignicolous fungus Coniochaeta pulveracea.</title>
        <authorList>
            <person name="Borstlap C.J."/>
            <person name="De Witt R.N."/>
            <person name="Botha A."/>
            <person name="Volschenk H."/>
        </authorList>
    </citation>
    <scope>NUCLEOTIDE SEQUENCE [LARGE SCALE GENOMIC DNA]</scope>
    <source>
        <strain evidence="3 4">CAB683</strain>
    </source>
</reference>
<gene>
    <name evidence="3" type="ORF">DL546_007984</name>
</gene>
<organism evidence="3 4">
    <name type="scientific">Coniochaeta pulveracea</name>
    <dbReference type="NCBI Taxonomy" id="177199"/>
    <lineage>
        <taxon>Eukaryota</taxon>
        <taxon>Fungi</taxon>
        <taxon>Dikarya</taxon>
        <taxon>Ascomycota</taxon>
        <taxon>Pezizomycotina</taxon>
        <taxon>Sordariomycetes</taxon>
        <taxon>Sordariomycetidae</taxon>
        <taxon>Coniochaetales</taxon>
        <taxon>Coniochaetaceae</taxon>
        <taxon>Coniochaeta</taxon>
    </lineage>
</organism>
<feature type="compositionally biased region" description="Polar residues" evidence="1">
    <location>
        <begin position="1"/>
        <end position="16"/>
    </location>
</feature>
<feature type="region of interest" description="Disordered" evidence="1">
    <location>
        <begin position="1601"/>
        <end position="1630"/>
    </location>
</feature>
<evidence type="ECO:0000313" key="4">
    <source>
        <dbReference type="Proteomes" id="UP000275385"/>
    </source>
</evidence>
<dbReference type="Pfam" id="PF20248">
    <property type="entry name" value="DUF6603"/>
    <property type="match status" value="1"/>
</dbReference>
<feature type="domain" description="DUF6603" evidence="2">
    <location>
        <begin position="976"/>
        <end position="1470"/>
    </location>
</feature>
<comment type="caution">
    <text evidence="3">The sequence shown here is derived from an EMBL/GenBank/DDBJ whole genome shotgun (WGS) entry which is preliminary data.</text>
</comment>
<accession>A0A420YMJ8</accession>
<evidence type="ECO:0000313" key="3">
    <source>
        <dbReference type="EMBL" id="RKU49137.1"/>
    </source>
</evidence>
<dbReference type="EMBL" id="QVQW01000002">
    <property type="protein sequence ID" value="RKU49137.1"/>
    <property type="molecule type" value="Genomic_DNA"/>
</dbReference>
<dbReference type="Proteomes" id="UP000275385">
    <property type="component" value="Unassembled WGS sequence"/>
</dbReference>
<evidence type="ECO:0000259" key="2">
    <source>
        <dbReference type="Pfam" id="PF20248"/>
    </source>
</evidence>
<name>A0A420YMJ8_9PEZI</name>